<protein>
    <submittedName>
        <fullName evidence="1">Uncharacterized protein</fullName>
    </submittedName>
</protein>
<dbReference type="EMBL" id="CAJNOK010062358">
    <property type="protein sequence ID" value="CAF1640755.1"/>
    <property type="molecule type" value="Genomic_DNA"/>
</dbReference>
<comment type="caution">
    <text evidence="1">The sequence shown here is derived from an EMBL/GenBank/DDBJ whole genome shotgun (WGS) entry which is preliminary data.</text>
</comment>
<reference evidence="1" key="1">
    <citation type="submission" date="2021-02" db="EMBL/GenBank/DDBJ databases">
        <authorList>
            <person name="Nowell W R."/>
        </authorList>
    </citation>
    <scope>NUCLEOTIDE SEQUENCE</scope>
</reference>
<gene>
    <name evidence="1" type="ORF">OVA965_LOCUS44270</name>
    <name evidence="2" type="ORF">TMI583_LOCUS46968</name>
</gene>
<dbReference type="AlphaFoldDB" id="A0A8S2G777"/>
<sequence length="173" mass="19569">MSLYHLVIPISVLQLRDVDSYIPGNYSATKQQRAKANSSKDLTKILKAVDDEIRRILILPQERNIHPRSLFAHEFTPAPLSLCDNHNCELMNQQKKSGAIEFLKEQFPSAFLSSCPKITGSCALVIDGGSLLETRPASRNTTVRNYALQLLNTVIKYNFQQYERIDVIFDSAE</sequence>
<organism evidence="1 3">
    <name type="scientific">Didymodactylos carnosus</name>
    <dbReference type="NCBI Taxonomy" id="1234261"/>
    <lineage>
        <taxon>Eukaryota</taxon>
        <taxon>Metazoa</taxon>
        <taxon>Spiralia</taxon>
        <taxon>Gnathifera</taxon>
        <taxon>Rotifera</taxon>
        <taxon>Eurotatoria</taxon>
        <taxon>Bdelloidea</taxon>
        <taxon>Philodinida</taxon>
        <taxon>Philodinidae</taxon>
        <taxon>Didymodactylos</taxon>
    </lineage>
</organism>
<dbReference type="EMBL" id="CAJOBA010089227">
    <property type="protein sequence ID" value="CAF4476931.1"/>
    <property type="molecule type" value="Genomic_DNA"/>
</dbReference>
<feature type="non-terminal residue" evidence="1">
    <location>
        <position position="1"/>
    </location>
</feature>
<proteinExistence type="predicted"/>
<name>A0A8S2G777_9BILA</name>
<evidence type="ECO:0000313" key="3">
    <source>
        <dbReference type="Proteomes" id="UP000677228"/>
    </source>
</evidence>
<evidence type="ECO:0000313" key="2">
    <source>
        <dbReference type="EMBL" id="CAF4476931.1"/>
    </source>
</evidence>
<evidence type="ECO:0000313" key="1">
    <source>
        <dbReference type="EMBL" id="CAF1640755.1"/>
    </source>
</evidence>
<dbReference type="Proteomes" id="UP000677228">
    <property type="component" value="Unassembled WGS sequence"/>
</dbReference>
<accession>A0A8S2G777</accession>
<dbReference type="Proteomes" id="UP000682733">
    <property type="component" value="Unassembled WGS sequence"/>
</dbReference>